<evidence type="ECO:0000313" key="3">
    <source>
        <dbReference type="Proteomes" id="UP000003136"/>
    </source>
</evidence>
<keyword evidence="3" id="KW-1185">Reference proteome</keyword>
<dbReference type="EMBL" id="ABVQ01000037">
    <property type="protein sequence ID" value="EEC55893.1"/>
    <property type="molecule type" value="Genomic_DNA"/>
</dbReference>
<name>B7AUK2_9FIRM</name>
<comment type="caution">
    <text evidence="2">The sequence shown here is derived from an EMBL/GenBank/DDBJ whole genome shotgun (WGS) entry which is preliminary data.</text>
</comment>
<reference evidence="2 3" key="2">
    <citation type="submission" date="2008-11" db="EMBL/GenBank/DDBJ databases">
        <authorList>
            <person name="Fulton L."/>
            <person name="Clifton S."/>
            <person name="Fulton B."/>
            <person name="Xu J."/>
            <person name="Minx P."/>
            <person name="Pepin K.H."/>
            <person name="Johnson M."/>
            <person name="Bhonagiri V."/>
            <person name="Nash W.E."/>
            <person name="Mardis E.R."/>
            <person name="Wilson R.K."/>
        </authorList>
    </citation>
    <scope>NUCLEOTIDE SEQUENCE [LARGE SCALE GENOMIC DNA]</scope>
    <source>
        <strain evidence="2 3">ATCC 43243</strain>
    </source>
</reference>
<reference evidence="2 3" key="1">
    <citation type="submission" date="2008-11" db="EMBL/GenBank/DDBJ databases">
        <title>Draft genome sequence of Bacteroides pectinophilus (ATCC 43243).</title>
        <authorList>
            <person name="Sudarsanam P."/>
            <person name="Ley R."/>
            <person name="Guruge J."/>
            <person name="Turnbaugh P.J."/>
            <person name="Mahowald M."/>
            <person name="Liep D."/>
            <person name="Gordon J."/>
        </authorList>
    </citation>
    <scope>NUCLEOTIDE SEQUENCE [LARGE SCALE GENOMIC DNA]</scope>
    <source>
        <strain evidence="2 3">ATCC 43243</strain>
    </source>
</reference>
<gene>
    <name evidence="2" type="ORF">BACPEC_02400</name>
</gene>
<proteinExistence type="predicted"/>
<dbReference type="STRING" id="483218.BACPEC_02400"/>
<evidence type="ECO:0000256" key="1">
    <source>
        <dbReference type="SAM" id="Phobius"/>
    </source>
</evidence>
<dbReference type="InterPro" id="IPR049458">
    <property type="entry name" value="EpsG-like"/>
</dbReference>
<accession>B7AUK2</accession>
<evidence type="ECO:0008006" key="4">
    <source>
        <dbReference type="Google" id="ProtNLM"/>
    </source>
</evidence>
<dbReference type="HOGENOM" id="CLU_734990_0_0_9"/>
<dbReference type="Proteomes" id="UP000003136">
    <property type="component" value="Unassembled WGS sequence"/>
</dbReference>
<feature type="transmembrane region" description="Helical" evidence="1">
    <location>
        <begin position="26"/>
        <end position="47"/>
    </location>
</feature>
<feature type="transmembrane region" description="Helical" evidence="1">
    <location>
        <begin position="125"/>
        <end position="144"/>
    </location>
</feature>
<feature type="transmembrane region" description="Helical" evidence="1">
    <location>
        <begin position="267"/>
        <end position="287"/>
    </location>
</feature>
<keyword evidence="1" id="KW-0472">Membrane</keyword>
<sequence length="376" mass="43209">MNIYLFAALFLTGAAGTIYEFRHKKTNYCIAGIFCILFVATAVSRVYRVNELRAYSDMAYYLKCYSEGNSSYFALGYRALSKALYMLHCNEYVLIGVIASLNILCIWLAYDRLVRYRRKHAKETGAFLCAVLFTYSMYWGFLFATEGIRQGMAITICILSIAFMLNEEVAASLITFVIACLFHKSILLAAAILILIRFRKKKLARKNYLIWMISLIVIDFIFAVIRVNVGDPVTSLMSVIVQGISSLYAPASRILAYFANQQTQNTLFGYMTTQYIFYNMVAIWLVSGDIEDELLNRSVLIYFIGLTIGTFFFRGFIAVIRLQWVFMGITTIAIYAYLSAKAVSWWNNKYIKYTSVILYCGWQSVMILRYFGMYFI</sequence>
<protein>
    <recommendedName>
        <fullName evidence="4">EpsG family protein</fullName>
    </recommendedName>
</protein>
<feature type="transmembrane region" description="Helical" evidence="1">
    <location>
        <begin position="92"/>
        <end position="110"/>
    </location>
</feature>
<keyword evidence="1" id="KW-1133">Transmembrane helix</keyword>
<feature type="transmembrane region" description="Helical" evidence="1">
    <location>
        <begin position="299"/>
        <end position="317"/>
    </location>
</feature>
<feature type="transmembrane region" description="Helical" evidence="1">
    <location>
        <begin position="235"/>
        <end position="255"/>
    </location>
</feature>
<evidence type="ECO:0000313" key="2">
    <source>
        <dbReference type="EMBL" id="EEC55893.1"/>
    </source>
</evidence>
<feature type="transmembrane region" description="Helical" evidence="1">
    <location>
        <begin position="208"/>
        <end position="229"/>
    </location>
</feature>
<keyword evidence="1" id="KW-0812">Transmembrane</keyword>
<dbReference type="Pfam" id="PF14897">
    <property type="entry name" value="EpsG"/>
    <property type="match status" value="1"/>
</dbReference>
<organism evidence="2 3">
    <name type="scientific">[Bacteroides] pectinophilus ATCC 43243</name>
    <dbReference type="NCBI Taxonomy" id="483218"/>
    <lineage>
        <taxon>Bacteria</taxon>
        <taxon>Bacillati</taxon>
        <taxon>Bacillota</taxon>
        <taxon>Clostridia</taxon>
        <taxon>Eubacteriales</taxon>
    </lineage>
</organism>
<feature type="transmembrane region" description="Helical" evidence="1">
    <location>
        <begin position="324"/>
        <end position="344"/>
    </location>
</feature>
<feature type="transmembrane region" description="Helical" evidence="1">
    <location>
        <begin position="173"/>
        <end position="196"/>
    </location>
</feature>
<feature type="transmembrane region" description="Helical" evidence="1">
    <location>
        <begin position="350"/>
        <end position="371"/>
    </location>
</feature>
<dbReference type="AlphaFoldDB" id="B7AUK2"/>